<dbReference type="CDD" id="cd08504">
    <property type="entry name" value="PBP2_OppA"/>
    <property type="match status" value="1"/>
</dbReference>
<evidence type="ECO:0000259" key="6">
    <source>
        <dbReference type="Pfam" id="PF00496"/>
    </source>
</evidence>
<dbReference type="KEGG" id="kps:KPNJ2_03512"/>
<evidence type="ECO:0000256" key="2">
    <source>
        <dbReference type="ARBA" id="ARBA00005695"/>
    </source>
</evidence>
<dbReference type="InterPro" id="IPR039424">
    <property type="entry name" value="SBP_5"/>
</dbReference>
<dbReference type="FunFam" id="3.90.76.10:FF:000001">
    <property type="entry name" value="Oligopeptide ABC transporter substrate-binding protein"/>
    <property type="match status" value="1"/>
</dbReference>
<dbReference type="SUPFAM" id="SSF53850">
    <property type="entry name" value="Periplasmic binding protein-like II"/>
    <property type="match status" value="1"/>
</dbReference>
<dbReference type="PATRIC" id="fig|1420013.3.peg.3301"/>
<dbReference type="Gene3D" id="3.40.190.10">
    <property type="entry name" value="Periplasmic binding protein-like II"/>
    <property type="match status" value="1"/>
</dbReference>
<dbReference type="Pfam" id="PF00496">
    <property type="entry name" value="SBP_bac_5"/>
    <property type="match status" value="1"/>
</dbReference>
<evidence type="ECO:0000313" key="7">
    <source>
        <dbReference type="EMBL" id="AHM80292.1"/>
    </source>
</evidence>
<accession>W8V266</accession>
<dbReference type="GO" id="GO:0043190">
    <property type="term" value="C:ATP-binding cassette (ABC) transporter complex"/>
    <property type="evidence" value="ECO:0007669"/>
    <property type="project" value="InterPro"/>
</dbReference>
<dbReference type="GO" id="GO:1904680">
    <property type="term" value="F:peptide transmembrane transporter activity"/>
    <property type="evidence" value="ECO:0007669"/>
    <property type="project" value="TreeGrafter"/>
</dbReference>
<evidence type="ECO:0000256" key="3">
    <source>
        <dbReference type="ARBA" id="ARBA00022448"/>
    </source>
</evidence>
<evidence type="ECO:0000256" key="5">
    <source>
        <dbReference type="SAM" id="SignalP"/>
    </source>
</evidence>
<dbReference type="GO" id="GO:0015833">
    <property type="term" value="P:peptide transport"/>
    <property type="evidence" value="ECO:0007669"/>
    <property type="project" value="TreeGrafter"/>
</dbReference>
<organism evidence="7 8">
    <name type="scientific">Klebsiella pneumoniae 30684/NJST258_2</name>
    <dbReference type="NCBI Taxonomy" id="1420013"/>
    <lineage>
        <taxon>Bacteria</taxon>
        <taxon>Pseudomonadati</taxon>
        <taxon>Pseudomonadota</taxon>
        <taxon>Gammaproteobacteria</taxon>
        <taxon>Enterobacterales</taxon>
        <taxon>Enterobacteriaceae</taxon>
        <taxon>Klebsiella/Raoultella group</taxon>
        <taxon>Klebsiella</taxon>
        <taxon>Klebsiella pneumoniae complex</taxon>
    </lineage>
</organism>
<feature type="signal peptide" evidence="5">
    <location>
        <begin position="1"/>
        <end position="41"/>
    </location>
</feature>
<keyword evidence="4 5" id="KW-0732">Signal</keyword>
<dbReference type="EMBL" id="CP006918">
    <property type="protein sequence ID" value="AHM80292.1"/>
    <property type="molecule type" value="Genomic_DNA"/>
</dbReference>
<dbReference type="InterPro" id="IPR030678">
    <property type="entry name" value="Peptide/Ni-bd"/>
</dbReference>
<dbReference type="Gene3D" id="3.10.105.10">
    <property type="entry name" value="Dipeptide-binding Protein, Domain 3"/>
    <property type="match status" value="1"/>
</dbReference>
<evidence type="ECO:0000313" key="8">
    <source>
        <dbReference type="Proteomes" id="UP000019586"/>
    </source>
</evidence>
<dbReference type="Proteomes" id="UP000019586">
    <property type="component" value="Chromosome"/>
</dbReference>
<dbReference type="GO" id="GO:0030288">
    <property type="term" value="C:outer membrane-bounded periplasmic space"/>
    <property type="evidence" value="ECO:0007669"/>
    <property type="project" value="TreeGrafter"/>
</dbReference>
<reference evidence="7 8" key="1">
    <citation type="journal article" date="2014" name="Proc. Natl. Acad. Sci. U.S.A.">
        <title>Molecular dissection of the evolution of carbapenem-resistant multilocus sequence type 258 Klebsiella pneumoniae.</title>
        <authorList>
            <person name="Deleo F.R."/>
            <person name="Chen L."/>
            <person name="Porcella S.F."/>
            <person name="Martens C.A."/>
            <person name="Kobayashi S.D."/>
            <person name="Porter A.R."/>
            <person name="Chavda K.D."/>
            <person name="Jacobs M.R."/>
            <person name="Mathema B."/>
            <person name="Olsen R.J."/>
            <person name="Bonomo R.A."/>
            <person name="Musser J.M."/>
            <person name="Kreiswirth B.N."/>
        </authorList>
    </citation>
    <scope>NUCLEOTIDE SEQUENCE [LARGE SCALE GENOMIC DNA]</scope>
    <source>
        <strain evidence="7">30684/NJST258_2</strain>
    </source>
</reference>
<proteinExistence type="inferred from homology"/>
<dbReference type="FunFam" id="3.10.105.10:FF:000001">
    <property type="entry name" value="Oligopeptide ABC transporter, oligopeptide-binding protein"/>
    <property type="match status" value="1"/>
</dbReference>
<feature type="domain" description="Solute-binding protein family 5" evidence="6">
    <location>
        <begin position="97"/>
        <end position="475"/>
    </location>
</feature>
<dbReference type="PANTHER" id="PTHR30290">
    <property type="entry name" value="PERIPLASMIC BINDING COMPONENT OF ABC TRANSPORTER"/>
    <property type="match status" value="1"/>
</dbReference>
<dbReference type="AlphaFoldDB" id="W8V266"/>
<dbReference type="HOGENOM" id="CLU_017028_0_3_6"/>
<feature type="chain" id="PRO_5004915758" evidence="5">
    <location>
        <begin position="42"/>
        <end position="564"/>
    </location>
</feature>
<evidence type="ECO:0000256" key="1">
    <source>
        <dbReference type="ARBA" id="ARBA00004196"/>
    </source>
</evidence>
<sequence length="564" mass="63342">MEEGDYPVRQRQREMTLHKKNHITRTLLAVSMLAMSGGALAAQVPPGTQLAEKQELVRNNGSEPASLDPHKVESDVEFNIISDLFEGLVNVSPAGAIQPRLAERWENKDNLLWTFHLRPGLTWSDSTAITAQDIVWSWQRLVSPATASPYASYPGNMHIANAREIALGQKGPETLGVKALNDTTLQVTLTQPNAAFLAMLAHPSLVPIDKVLVERYADKWTRPEHIVTSGPYKLSQWVVNERLVAERNAKYWDNAHTVINKVTYLPISSEAADVNRYKAGEIDIVYTVPINQFAQLQKTMGDQLDVSPQLATYYYEFNTTRPPFNDARVRRALNMALDKDIIAGKVLGQGQRPAWLIGQPDIGGVTLHNPDYASWPREKRIAEAKKLLAQAGYDESHPLVFTLLYNTSESHQRIAIAASSMWKKNLGVEAKLQNQEWKTMLDTMHTHNFDAVRYAWIADYDDAATFLNTFRTGDSENTSQYSNPAYDEALRNAAKASDVATRGKYYQQAEDLLAQDVPAIPVYHYVRTHLVKPWVGGFTPDKLGYYYTKDMYIKKHPSASGDGR</sequence>
<dbReference type="InterPro" id="IPR000914">
    <property type="entry name" value="SBP_5_dom"/>
</dbReference>
<name>W8V266_KLEPN</name>
<comment type="subcellular location">
    <subcellularLocation>
        <location evidence="1">Cell envelope</location>
    </subcellularLocation>
</comment>
<gene>
    <name evidence="7" type="ORF">KPNJ2_03512</name>
</gene>
<dbReference type="PIRSF" id="PIRSF002741">
    <property type="entry name" value="MppA"/>
    <property type="match status" value="1"/>
</dbReference>
<dbReference type="PANTHER" id="PTHR30290:SF10">
    <property type="entry name" value="PERIPLASMIC OLIGOPEPTIDE-BINDING PROTEIN-RELATED"/>
    <property type="match status" value="1"/>
</dbReference>
<dbReference type="Gene3D" id="3.90.76.10">
    <property type="entry name" value="Dipeptide-binding Protein, Domain 1"/>
    <property type="match status" value="1"/>
</dbReference>
<evidence type="ECO:0000256" key="4">
    <source>
        <dbReference type="ARBA" id="ARBA00022729"/>
    </source>
</evidence>
<comment type="similarity">
    <text evidence="2">Belongs to the bacterial solute-binding protein 5 family.</text>
</comment>
<protein>
    <submittedName>
        <fullName evidence="7">Oligopeptide-binding protein oppA</fullName>
    </submittedName>
</protein>
<keyword evidence="3" id="KW-0813">Transport</keyword>